<organism evidence="1 2">
    <name type="scientific">Halorubrum ezzemoulense</name>
    <name type="common">Halorubrum chaoviator</name>
    <dbReference type="NCBI Taxonomy" id="337243"/>
    <lineage>
        <taxon>Archaea</taxon>
        <taxon>Methanobacteriati</taxon>
        <taxon>Methanobacteriota</taxon>
        <taxon>Stenosarchaea group</taxon>
        <taxon>Halobacteria</taxon>
        <taxon>Halobacteriales</taxon>
        <taxon>Haloferacaceae</taxon>
        <taxon>Halorubrum</taxon>
    </lineage>
</organism>
<comment type="caution">
    <text evidence="1">The sequence shown here is derived from an EMBL/GenBank/DDBJ whole genome shotgun (WGS) entry which is preliminary data.</text>
</comment>
<dbReference type="Proteomes" id="UP001210528">
    <property type="component" value="Unassembled WGS sequence"/>
</dbReference>
<gene>
    <name evidence="1" type="ORF">PM085_18225</name>
</gene>
<keyword evidence="2" id="KW-1185">Reference proteome</keyword>
<evidence type="ECO:0000313" key="1">
    <source>
        <dbReference type="EMBL" id="MDB2294160.1"/>
    </source>
</evidence>
<dbReference type="EMBL" id="JAQLUK010000060">
    <property type="protein sequence ID" value="MDB2294160.1"/>
    <property type="molecule type" value="Genomic_DNA"/>
</dbReference>
<evidence type="ECO:0000313" key="2">
    <source>
        <dbReference type="Proteomes" id="UP001210528"/>
    </source>
</evidence>
<proteinExistence type="predicted"/>
<reference evidence="1 2" key="1">
    <citation type="submission" date="2023-01" db="EMBL/GenBank/DDBJ databases">
        <title>Halorubrum ezzemoulense from Santa Pola, Spain.</title>
        <authorList>
            <person name="Feng Y."/>
            <person name="Louyakis A.S."/>
            <person name="Gogarten J.P."/>
        </authorList>
    </citation>
    <scope>NUCLEOTIDE SEQUENCE [LARGE SCALE GENOMIC DNA]</scope>
    <source>
        <strain evidence="1 2">AMM015</strain>
    </source>
</reference>
<accession>A0ABT4Z9H0</accession>
<dbReference type="RefSeq" id="WP_271970628.1">
    <property type="nucleotide sequence ID" value="NZ_JAQLUK010000060.1"/>
</dbReference>
<protein>
    <recommendedName>
        <fullName evidence="3">STAS/SEC14 domain-containing protein</fullName>
    </recommendedName>
</protein>
<name>A0ABT4Z9H0_HALEZ</name>
<sequence>MPTVADLPVEPIEHEKFYIWDMSDWDGDLDTFEQINEAWMELHSEPEKVGTISVLPDHVVADGELQDFISGGWTEAAEGAELEYCAIVADGLHGLAIEQSFDASWVTVDTFQETEEAVSWLEKEL</sequence>
<evidence type="ECO:0008006" key="3">
    <source>
        <dbReference type="Google" id="ProtNLM"/>
    </source>
</evidence>